<dbReference type="EMBL" id="JAARWN010000024">
    <property type="protein sequence ID" value="MBC1937763.1"/>
    <property type="molecule type" value="Genomic_DNA"/>
</dbReference>
<dbReference type="Proteomes" id="UP000535908">
    <property type="component" value="Unassembled WGS sequence"/>
</dbReference>
<evidence type="ECO:0000313" key="1">
    <source>
        <dbReference type="EMBL" id="MBC1937763.1"/>
    </source>
</evidence>
<dbReference type="RefSeq" id="WP_185527750.1">
    <property type="nucleotide sequence ID" value="NZ_JAARWN010000024.1"/>
</dbReference>
<comment type="caution">
    <text evidence="1">The sequence shown here is derived from an EMBL/GenBank/DDBJ whole genome shotgun (WGS) entry which is preliminary data.</text>
</comment>
<sequence length="65" mass="7579">MEKQMISDAQEFEICNRNMEYQREAMLSLIPACCSSKVDSNREETMAPTARENHIVFLKGGVYFW</sequence>
<name>A0A7X1CR63_9LIST</name>
<protein>
    <submittedName>
        <fullName evidence="1">Uncharacterized protein</fullName>
    </submittedName>
</protein>
<reference evidence="1 2" key="1">
    <citation type="submission" date="2020-03" db="EMBL/GenBank/DDBJ databases">
        <title>Soil Listeria distribution.</title>
        <authorList>
            <person name="Liao J."/>
            <person name="Wiedmann M."/>
        </authorList>
    </citation>
    <scope>NUCLEOTIDE SEQUENCE [LARGE SCALE GENOMIC DNA]</scope>
    <source>
        <strain evidence="1 2">FSL L7-0741</strain>
    </source>
</reference>
<evidence type="ECO:0000313" key="2">
    <source>
        <dbReference type="Proteomes" id="UP000535908"/>
    </source>
</evidence>
<accession>A0A7X1CR63</accession>
<dbReference type="AlphaFoldDB" id="A0A7X1CR63"/>
<organism evidence="1 2">
    <name type="scientific">Listeria grandensis</name>
    <dbReference type="NCBI Taxonomy" id="1494963"/>
    <lineage>
        <taxon>Bacteria</taxon>
        <taxon>Bacillati</taxon>
        <taxon>Bacillota</taxon>
        <taxon>Bacilli</taxon>
        <taxon>Bacillales</taxon>
        <taxon>Listeriaceae</taxon>
        <taxon>Listeria</taxon>
    </lineage>
</organism>
<proteinExistence type="predicted"/>
<gene>
    <name evidence="1" type="ORF">HCA69_15445</name>
</gene>